<sequence length="134" mass="14685">MASASFAGELPEPKESKRVLELESFCRLDRWGAAATRGQHIQGERGAHNQAGAGAYHYSCNLLNKWSSVRPWSPCCGAWLGSKAALGSLRGWSHQAPHQHHTAVYQMSPKHSFVPLGLLCVESECISMKPGRML</sequence>
<name>A0A5J4ZFN3_9ASTE</name>
<keyword evidence="2" id="KW-1185">Reference proteome</keyword>
<dbReference type="Proteomes" id="UP000325577">
    <property type="component" value="Linkage Group LG8"/>
</dbReference>
<dbReference type="EMBL" id="CM018051">
    <property type="protein sequence ID" value="KAA8516819.1"/>
    <property type="molecule type" value="Genomic_DNA"/>
</dbReference>
<gene>
    <name evidence="1" type="ORF">F0562_017071</name>
</gene>
<proteinExistence type="predicted"/>
<protein>
    <submittedName>
        <fullName evidence="1">Uncharacterized protein</fullName>
    </submittedName>
</protein>
<dbReference type="AlphaFoldDB" id="A0A5J4ZFN3"/>
<organism evidence="1 2">
    <name type="scientific">Nyssa sinensis</name>
    <dbReference type="NCBI Taxonomy" id="561372"/>
    <lineage>
        <taxon>Eukaryota</taxon>
        <taxon>Viridiplantae</taxon>
        <taxon>Streptophyta</taxon>
        <taxon>Embryophyta</taxon>
        <taxon>Tracheophyta</taxon>
        <taxon>Spermatophyta</taxon>
        <taxon>Magnoliopsida</taxon>
        <taxon>eudicotyledons</taxon>
        <taxon>Gunneridae</taxon>
        <taxon>Pentapetalae</taxon>
        <taxon>asterids</taxon>
        <taxon>Cornales</taxon>
        <taxon>Nyssaceae</taxon>
        <taxon>Nyssa</taxon>
    </lineage>
</organism>
<evidence type="ECO:0000313" key="2">
    <source>
        <dbReference type="Proteomes" id="UP000325577"/>
    </source>
</evidence>
<accession>A0A5J4ZFN3</accession>
<reference evidence="1 2" key="1">
    <citation type="submission" date="2019-09" db="EMBL/GenBank/DDBJ databases">
        <title>A chromosome-level genome assembly of the Chinese tupelo Nyssa sinensis.</title>
        <authorList>
            <person name="Yang X."/>
            <person name="Kang M."/>
            <person name="Yang Y."/>
            <person name="Xiong H."/>
            <person name="Wang M."/>
            <person name="Zhang Z."/>
            <person name="Wang Z."/>
            <person name="Wu H."/>
            <person name="Ma T."/>
            <person name="Liu J."/>
            <person name="Xi Z."/>
        </authorList>
    </citation>
    <scope>NUCLEOTIDE SEQUENCE [LARGE SCALE GENOMIC DNA]</scope>
    <source>
        <strain evidence="1">J267</strain>
        <tissue evidence="1">Leaf</tissue>
    </source>
</reference>
<evidence type="ECO:0000313" key="1">
    <source>
        <dbReference type="EMBL" id="KAA8516819.1"/>
    </source>
</evidence>